<feature type="chain" id="PRO_5028950981" evidence="3">
    <location>
        <begin position="25"/>
        <end position="493"/>
    </location>
</feature>
<evidence type="ECO:0000256" key="3">
    <source>
        <dbReference type="SAM" id="SignalP"/>
    </source>
</evidence>
<name>A0A6C2U1E3_PONDE</name>
<evidence type="ECO:0000256" key="2">
    <source>
        <dbReference type="SAM" id="MobiDB-lite"/>
    </source>
</evidence>
<dbReference type="AlphaFoldDB" id="A0A6C2U1E3"/>
<feature type="domain" description="Sulfatase N-terminal" evidence="4">
    <location>
        <begin position="26"/>
        <end position="328"/>
    </location>
</feature>
<evidence type="ECO:0000313" key="6">
    <source>
        <dbReference type="Proteomes" id="UP000366872"/>
    </source>
</evidence>
<dbReference type="SUPFAM" id="SSF53649">
    <property type="entry name" value="Alkaline phosphatase-like"/>
    <property type="match status" value="1"/>
</dbReference>
<proteinExistence type="inferred from homology"/>
<keyword evidence="3" id="KW-0732">Signal</keyword>
<dbReference type="PANTHER" id="PTHR42693">
    <property type="entry name" value="ARYLSULFATASE FAMILY MEMBER"/>
    <property type="match status" value="1"/>
</dbReference>
<protein>
    <submittedName>
        <fullName evidence="5">Arylsulfatase</fullName>
    </submittedName>
</protein>
<evidence type="ECO:0000313" key="5">
    <source>
        <dbReference type="EMBL" id="VGO13629.1"/>
    </source>
</evidence>
<comment type="similarity">
    <text evidence="1">Belongs to the sulfatase family.</text>
</comment>
<dbReference type="Gene3D" id="3.40.720.10">
    <property type="entry name" value="Alkaline Phosphatase, subunit A"/>
    <property type="match status" value="1"/>
</dbReference>
<organism evidence="5 6">
    <name type="scientific">Pontiella desulfatans</name>
    <dbReference type="NCBI Taxonomy" id="2750659"/>
    <lineage>
        <taxon>Bacteria</taxon>
        <taxon>Pseudomonadati</taxon>
        <taxon>Kiritimatiellota</taxon>
        <taxon>Kiritimatiellia</taxon>
        <taxon>Kiritimatiellales</taxon>
        <taxon>Pontiellaceae</taxon>
        <taxon>Pontiella</taxon>
    </lineage>
</organism>
<dbReference type="InterPro" id="IPR017850">
    <property type="entry name" value="Alkaline_phosphatase_core_sf"/>
</dbReference>
<feature type="signal peptide" evidence="3">
    <location>
        <begin position="1"/>
        <end position="24"/>
    </location>
</feature>
<dbReference type="EMBL" id="CAAHFG010000001">
    <property type="protein sequence ID" value="VGO13629.1"/>
    <property type="molecule type" value="Genomic_DNA"/>
</dbReference>
<evidence type="ECO:0000259" key="4">
    <source>
        <dbReference type="Pfam" id="PF00884"/>
    </source>
</evidence>
<dbReference type="InterPro" id="IPR000917">
    <property type="entry name" value="Sulfatase_N"/>
</dbReference>
<dbReference type="PANTHER" id="PTHR42693:SF33">
    <property type="entry name" value="ARYLSULFATASE"/>
    <property type="match status" value="1"/>
</dbReference>
<dbReference type="GO" id="GO:0004065">
    <property type="term" value="F:arylsulfatase activity"/>
    <property type="evidence" value="ECO:0007669"/>
    <property type="project" value="TreeGrafter"/>
</dbReference>
<accession>A0A6C2U1E3</accession>
<dbReference type="Gene3D" id="3.30.1120.10">
    <property type="match status" value="1"/>
</dbReference>
<dbReference type="Proteomes" id="UP000366872">
    <property type="component" value="Unassembled WGS sequence"/>
</dbReference>
<dbReference type="Pfam" id="PF00884">
    <property type="entry name" value="Sulfatase"/>
    <property type="match status" value="1"/>
</dbReference>
<feature type="compositionally biased region" description="Basic residues" evidence="2">
    <location>
        <begin position="476"/>
        <end position="493"/>
    </location>
</feature>
<reference evidence="5 6" key="1">
    <citation type="submission" date="2019-04" db="EMBL/GenBank/DDBJ databases">
        <authorList>
            <person name="Van Vliet M D."/>
        </authorList>
    </citation>
    <scope>NUCLEOTIDE SEQUENCE [LARGE SCALE GENOMIC DNA]</scope>
    <source>
        <strain evidence="5 6">F1</strain>
    </source>
</reference>
<gene>
    <name evidence="5" type="primary">atsA_143</name>
    <name evidence="5" type="ORF">PDESU_02186</name>
</gene>
<dbReference type="InterPro" id="IPR050738">
    <property type="entry name" value="Sulfatase"/>
</dbReference>
<sequence length="493" mass="55155">MKKNVVLLLGLACCLTGWSKSAQASPNIILLFIDDLGVGDIGAFGCKDIPTPHMDRLAKEGVTLTQMYVTNPPCSPSRHSLLMGTYAQQDGKFGMMRGLPLPDEKPTFAEVFRDHGYVTGQVGKWDVGYHQSPSSRGFMEVAIEPPKAPNGKLFMRLDDNGEEIWLTELDGDRLVEFVDRNRKKGKPFMMYWSPLAVHCPHSNTPEKYCERTSVPKGQPLNKTFDSNRRLLGGGIVALDDQVGRLLDYLDEHNMRENTLIILASDNGPNVGEGGTSTPYRGGKGKGREQVGWTLTPGIVSWPGVIPQGTRYDGMMCTFDFYATMLSAAELPLPEHLDGVDVMPWLTGKKKGDVRDTVYWYNKNSKTRTRDIQAVRFGDWRLYRAQQQETWKLYDLKKDPREEKDVAAAFPEVVKQLEQKHNEWAQTLPPIYDLENRPPSGGGIPDQDISPKGKWIITDGKLGYTKPTAEQAEQMKAAKKAAKEAKRKKKGQGH</sequence>
<feature type="region of interest" description="Disordered" evidence="2">
    <location>
        <begin position="470"/>
        <end position="493"/>
    </location>
</feature>
<keyword evidence="6" id="KW-1185">Reference proteome</keyword>
<evidence type="ECO:0000256" key="1">
    <source>
        <dbReference type="ARBA" id="ARBA00008779"/>
    </source>
</evidence>